<evidence type="ECO:0000313" key="2">
    <source>
        <dbReference type="Proteomes" id="UP000886885"/>
    </source>
</evidence>
<dbReference type="EMBL" id="JAAWWB010000011">
    <property type="protein sequence ID" value="KAG6772265.1"/>
    <property type="molecule type" value="Genomic_DNA"/>
</dbReference>
<dbReference type="AlphaFoldDB" id="A0A8X8CZM1"/>
<reference evidence="1" key="1">
    <citation type="journal article" date="2020" name="bioRxiv">
        <title>Hybrid origin of Populus tomentosa Carr. identified through genome sequencing and phylogenomic analysis.</title>
        <authorList>
            <person name="An X."/>
            <person name="Gao K."/>
            <person name="Chen Z."/>
            <person name="Li J."/>
            <person name="Yang X."/>
            <person name="Yang X."/>
            <person name="Zhou J."/>
            <person name="Guo T."/>
            <person name="Zhao T."/>
            <person name="Huang S."/>
            <person name="Miao D."/>
            <person name="Khan W.U."/>
            <person name="Rao P."/>
            <person name="Ye M."/>
            <person name="Lei B."/>
            <person name="Liao W."/>
            <person name="Wang J."/>
            <person name="Ji L."/>
            <person name="Li Y."/>
            <person name="Guo B."/>
            <person name="Mustafa N.S."/>
            <person name="Li S."/>
            <person name="Yun Q."/>
            <person name="Keller S.R."/>
            <person name="Mao J."/>
            <person name="Zhang R."/>
            <person name="Strauss S.H."/>
        </authorList>
    </citation>
    <scope>NUCLEOTIDE SEQUENCE</scope>
    <source>
        <strain evidence="1">GM15</strain>
        <tissue evidence="1">Leaf</tissue>
    </source>
</reference>
<gene>
    <name evidence="1" type="ORF">POTOM_023665</name>
</gene>
<dbReference type="Proteomes" id="UP000886885">
    <property type="component" value="Chromosome 6A"/>
</dbReference>
<dbReference type="OrthoDB" id="1939268at2759"/>
<organism evidence="1 2">
    <name type="scientific">Populus tomentosa</name>
    <name type="common">Chinese white poplar</name>
    <dbReference type="NCBI Taxonomy" id="118781"/>
    <lineage>
        <taxon>Eukaryota</taxon>
        <taxon>Viridiplantae</taxon>
        <taxon>Streptophyta</taxon>
        <taxon>Embryophyta</taxon>
        <taxon>Tracheophyta</taxon>
        <taxon>Spermatophyta</taxon>
        <taxon>Magnoliopsida</taxon>
        <taxon>eudicotyledons</taxon>
        <taxon>Gunneridae</taxon>
        <taxon>Pentapetalae</taxon>
        <taxon>rosids</taxon>
        <taxon>fabids</taxon>
        <taxon>Malpighiales</taxon>
        <taxon>Salicaceae</taxon>
        <taxon>Saliceae</taxon>
        <taxon>Populus</taxon>
    </lineage>
</organism>
<proteinExistence type="predicted"/>
<keyword evidence="2" id="KW-1185">Reference proteome</keyword>
<sequence length="243" mass="27826">MESRLENLSLLKKEEEKEELVLEYEDLRTKVQVHDLPMGCMFVGVGKHLGNFIGTFVDYDMNNNNGVWRNYMRIRLLIDISLPLKRWKKICKTDINSRERRARVVQEELFGPEELGLHLLYDRKKRRVGLGYGLDNSHAIQALKVLVLSRKPDVIFLSETRVDSSIIESIRGEIKFDGCFAVDKLGGGGLAVFWKGLGAVTLIGYSQNHVDLEVVDFNDLLRLEDKRGDNLHPLSLLLGFRDV</sequence>
<name>A0A8X8CZM1_POPTO</name>
<accession>A0A8X8CZM1</accession>
<evidence type="ECO:0000313" key="1">
    <source>
        <dbReference type="EMBL" id="KAG6772265.1"/>
    </source>
</evidence>
<protein>
    <submittedName>
        <fullName evidence="1">Uncharacterized protein</fullName>
    </submittedName>
</protein>
<comment type="caution">
    <text evidence="1">The sequence shown here is derived from an EMBL/GenBank/DDBJ whole genome shotgun (WGS) entry which is preliminary data.</text>
</comment>